<organism evidence="2 3">
    <name type="scientific">Aliisedimentitalea scapharcae</name>
    <dbReference type="NCBI Taxonomy" id="1524259"/>
    <lineage>
        <taxon>Bacteria</taxon>
        <taxon>Pseudomonadati</taxon>
        <taxon>Pseudomonadota</taxon>
        <taxon>Alphaproteobacteria</taxon>
        <taxon>Rhodobacterales</taxon>
        <taxon>Roseobacteraceae</taxon>
        <taxon>Aliisedimentitalea</taxon>
    </lineage>
</organism>
<gene>
    <name evidence="2" type="ORF">QEZ52_09480</name>
</gene>
<name>A0ABZ2XZH8_9RHOB</name>
<dbReference type="Proteomes" id="UP001623232">
    <property type="component" value="Chromosome"/>
</dbReference>
<evidence type="ECO:0000259" key="1">
    <source>
        <dbReference type="Pfam" id="PF07238"/>
    </source>
</evidence>
<evidence type="ECO:0000313" key="2">
    <source>
        <dbReference type="EMBL" id="WZK90759.1"/>
    </source>
</evidence>
<proteinExistence type="predicted"/>
<keyword evidence="3" id="KW-1185">Reference proteome</keyword>
<feature type="domain" description="PilZ" evidence="1">
    <location>
        <begin position="163"/>
        <end position="243"/>
    </location>
</feature>
<dbReference type="SUPFAM" id="SSF141371">
    <property type="entry name" value="PilZ domain-like"/>
    <property type="match status" value="1"/>
</dbReference>
<reference evidence="2 3" key="1">
    <citation type="submission" date="2023-04" db="EMBL/GenBank/DDBJ databases">
        <title>Complete genome sequence of Alisedimentitalea scapharcae.</title>
        <authorList>
            <person name="Rong J.-C."/>
            <person name="Yi M.-L."/>
            <person name="Zhao Q."/>
        </authorList>
    </citation>
    <scope>NUCLEOTIDE SEQUENCE [LARGE SCALE GENOMIC DNA]</scope>
    <source>
        <strain evidence="2 3">KCTC 42119</strain>
    </source>
</reference>
<dbReference type="EMBL" id="CP123584">
    <property type="protein sequence ID" value="WZK90759.1"/>
    <property type="molecule type" value="Genomic_DNA"/>
</dbReference>
<accession>A0ABZ2XZH8</accession>
<dbReference type="RefSeq" id="WP_406649824.1">
    <property type="nucleotide sequence ID" value="NZ_CP123584.1"/>
</dbReference>
<dbReference type="InterPro" id="IPR009875">
    <property type="entry name" value="PilZ_domain"/>
</dbReference>
<sequence>MDCRVQEELFAMLTESQAFLTFLETGQPAGAPEKLRSRLIQTAPERFRAKLAATGIGRASVSAVKLIEQQRKILAQYRNYGRNSAFEMVGRLQAQRHLQTFRKDIVPLPCDETERASPQGAAPISQSTPLPIGRISVYATLGLLMLAAAIKMIEARDSTLKKRGKRYPCALACVIQLSTVIEQAQVVDLSRLGAKIRLSTACDPGAAMEIGVSGQQISARVVWHNSNYAGVVFRKRLSAAALKTVLSGSA</sequence>
<evidence type="ECO:0000313" key="3">
    <source>
        <dbReference type="Proteomes" id="UP001623232"/>
    </source>
</evidence>
<protein>
    <submittedName>
        <fullName evidence="2">PilZ domain-containing protein</fullName>
    </submittedName>
</protein>
<dbReference type="Pfam" id="PF07238">
    <property type="entry name" value="PilZ"/>
    <property type="match status" value="1"/>
</dbReference>